<name>A0A914CUP7_9BILA</name>
<keyword evidence="2" id="KW-1185">Reference proteome</keyword>
<protein>
    <submittedName>
        <fullName evidence="3">Uncharacterized protein</fullName>
    </submittedName>
</protein>
<dbReference type="Proteomes" id="UP000887540">
    <property type="component" value="Unplaced"/>
</dbReference>
<feature type="transmembrane region" description="Helical" evidence="1">
    <location>
        <begin position="21"/>
        <end position="40"/>
    </location>
</feature>
<organism evidence="2 3">
    <name type="scientific">Acrobeloides nanus</name>
    <dbReference type="NCBI Taxonomy" id="290746"/>
    <lineage>
        <taxon>Eukaryota</taxon>
        <taxon>Metazoa</taxon>
        <taxon>Ecdysozoa</taxon>
        <taxon>Nematoda</taxon>
        <taxon>Chromadorea</taxon>
        <taxon>Rhabditida</taxon>
        <taxon>Tylenchina</taxon>
        <taxon>Cephalobomorpha</taxon>
        <taxon>Cephaloboidea</taxon>
        <taxon>Cephalobidae</taxon>
        <taxon>Acrobeloides</taxon>
    </lineage>
</organism>
<proteinExistence type="predicted"/>
<accession>A0A914CUP7</accession>
<evidence type="ECO:0000313" key="3">
    <source>
        <dbReference type="WBParaSite" id="ACRNAN_scaffold13977.g32675.t1"/>
    </source>
</evidence>
<reference evidence="3" key="1">
    <citation type="submission" date="2022-11" db="UniProtKB">
        <authorList>
            <consortium name="WormBaseParasite"/>
        </authorList>
    </citation>
    <scope>IDENTIFICATION</scope>
</reference>
<keyword evidence="1" id="KW-0812">Transmembrane</keyword>
<sequence>MLEAAHRRHRENEAYEELKRLIVFAGIFFMFMIIFVLLKFQISFEDVFKWSPIVWLVGVVTCGLIMNVFLQIRKWYKRRQAKRRSEQQNLLYSLNLPASFPCLAPPPHDGHCCRFGVEYSVEDGIYRPTTIASSSNLPSYEQVMHGTRTWLLSKASFANNGVKKRFQLKHN</sequence>
<keyword evidence="1" id="KW-1133">Transmembrane helix</keyword>
<keyword evidence="1" id="KW-0472">Membrane</keyword>
<dbReference type="WBParaSite" id="ACRNAN_scaffold13977.g32675.t1">
    <property type="protein sequence ID" value="ACRNAN_scaffold13977.g32675.t1"/>
    <property type="gene ID" value="ACRNAN_scaffold13977.g32675"/>
</dbReference>
<evidence type="ECO:0000256" key="1">
    <source>
        <dbReference type="SAM" id="Phobius"/>
    </source>
</evidence>
<dbReference type="AlphaFoldDB" id="A0A914CUP7"/>
<evidence type="ECO:0000313" key="2">
    <source>
        <dbReference type="Proteomes" id="UP000887540"/>
    </source>
</evidence>
<feature type="transmembrane region" description="Helical" evidence="1">
    <location>
        <begin position="52"/>
        <end position="70"/>
    </location>
</feature>